<evidence type="ECO:0000313" key="3">
    <source>
        <dbReference type="Proteomes" id="UP000054321"/>
    </source>
</evidence>
<dbReference type="SUPFAM" id="SSF46689">
    <property type="entry name" value="Homeodomain-like"/>
    <property type="match status" value="1"/>
</dbReference>
<dbReference type="GO" id="GO:0003677">
    <property type="term" value="F:DNA binding"/>
    <property type="evidence" value="ECO:0007669"/>
    <property type="project" value="InterPro"/>
</dbReference>
<dbReference type="Pfam" id="PF05225">
    <property type="entry name" value="HTH_psq"/>
    <property type="match status" value="1"/>
</dbReference>
<feature type="domain" description="HTH psq-type" evidence="1">
    <location>
        <begin position="13"/>
        <end position="52"/>
    </location>
</feature>
<evidence type="ECO:0000259" key="1">
    <source>
        <dbReference type="Pfam" id="PF05225"/>
    </source>
</evidence>
<accession>A0A0C3C4I0</accession>
<dbReference type="AlphaFoldDB" id="A0A0C3C4I0"/>
<keyword evidence="3" id="KW-1185">Reference proteome</keyword>
<dbReference type="EMBL" id="KN832892">
    <property type="protein sequence ID" value="KIM93808.1"/>
    <property type="molecule type" value="Genomic_DNA"/>
</dbReference>
<dbReference type="Proteomes" id="UP000054321">
    <property type="component" value="Unassembled WGS sequence"/>
</dbReference>
<reference evidence="3" key="2">
    <citation type="submission" date="2015-01" db="EMBL/GenBank/DDBJ databases">
        <title>Evolutionary Origins and Diversification of the Mycorrhizal Mutualists.</title>
        <authorList>
            <consortium name="DOE Joint Genome Institute"/>
            <consortium name="Mycorrhizal Genomics Consortium"/>
            <person name="Kohler A."/>
            <person name="Kuo A."/>
            <person name="Nagy L.G."/>
            <person name="Floudas D."/>
            <person name="Copeland A."/>
            <person name="Barry K.W."/>
            <person name="Cichocki N."/>
            <person name="Veneault-Fourrey C."/>
            <person name="LaButti K."/>
            <person name="Lindquist E.A."/>
            <person name="Lipzen A."/>
            <person name="Lundell T."/>
            <person name="Morin E."/>
            <person name="Murat C."/>
            <person name="Riley R."/>
            <person name="Ohm R."/>
            <person name="Sun H."/>
            <person name="Tunlid A."/>
            <person name="Henrissat B."/>
            <person name="Grigoriev I.V."/>
            <person name="Hibbett D.S."/>
            <person name="Martin F."/>
        </authorList>
    </citation>
    <scope>NUCLEOTIDE SEQUENCE [LARGE SCALE GENOMIC DNA]</scope>
    <source>
        <strain evidence="3">Zn</strain>
    </source>
</reference>
<proteinExistence type="predicted"/>
<dbReference type="InParanoid" id="A0A0C3C4I0"/>
<dbReference type="Gene3D" id="1.10.10.60">
    <property type="entry name" value="Homeodomain-like"/>
    <property type="match status" value="1"/>
</dbReference>
<organism evidence="2 3">
    <name type="scientific">Oidiodendron maius (strain Zn)</name>
    <dbReference type="NCBI Taxonomy" id="913774"/>
    <lineage>
        <taxon>Eukaryota</taxon>
        <taxon>Fungi</taxon>
        <taxon>Dikarya</taxon>
        <taxon>Ascomycota</taxon>
        <taxon>Pezizomycotina</taxon>
        <taxon>Leotiomycetes</taxon>
        <taxon>Leotiomycetes incertae sedis</taxon>
        <taxon>Myxotrichaceae</taxon>
        <taxon>Oidiodendron</taxon>
    </lineage>
</organism>
<reference evidence="2 3" key="1">
    <citation type="submission" date="2014-04" db="EMBL/GenBank/DDBJ databases">
        <authorList>
            <consortium name="DOE Joint Genome Institute"/>
            <person name="Kuo A."/>
            <person name="Martino E."/>
            <person name="Perotto S."/>
            <person name="Kohler A."/>
            <person name="Nagy L.G."/>
            <person name="Floudas D."/>
            <person name="Copeland A."/>
            <person name="Barry K.W."/>
            <person name="Cichocki N."/>
            <person name="Veneault-Fourrey C."/>
            <person name="LaButti K."/>
            <person name="Lindquist E.A."/>
            <person name="Lipzen A."/>
            <person name="Lundell T."/>
            <person name="Morin E."/>
            <person name="Murat C."/>
            <person name="Sun H."/>
            <person name="Tunlid A."/>
            <person name="Henrissat B."/>
            <person name="Grigoriev I.V."/>
            <person name="Hibbett D.S."/>
            <person name="Martin F."/>
            <person name="Nordberg H.P."/>
            <person name="Cantor M.N."/>
            <person name="Hua S.X."/>
        </authorList>
    </citation>
    <scope>NUCLEOTIDE SEQUENCE [LARGE SCALE GENOMIC DNA]</scope>
    <source>
        <strain evidence="2 3">Zn</strain>
    </source>
</reference>
<dbReference type="InterPro" id="IPR009057">
    <property type="entry name" value="Homeodomain-like_sf"/>
</dbReference>
<dbReference type="OrthoDB" id="3435302at2759"/>
<dbReference type="InterPro" id="IPR007889">
    <property type="entry name" value="HTH_Psq"/>
</dbReference>
<name>A0A0C3C4I0_OIDMZ</name>
<sequence length="54" mass="5873">MAPPRNAQLAQKEGRVALALQALKRGQFSSIYTAAKMYNIPESTLQGRIKGINA</sequence>
<dbReference type="HOGENOM" id="CLU_013929_8_5_1"/>
<protein>
    <recommendedName>
        <fullName evidence="1">HTH psq-type domain-containing protein</fullName>
    </recommendedName>
</protein>
<gene>
    <name evidence="2" type="ORF">OIDMADRAFT_136805</name>
</gene>
<evidence type="ECO:0000313" key="2">
    <source>
        <dbReference type="EMBL" id="KIM93808.1"/>
    </source>
</evidence>